<keyword evidence="2" id="KW-0472">Membrane</keyword>
<reference evidence="3" key="1">
    <citation type="submission" date="2022-08" db="UniProtKB">
        <authorList>
            <consortium name="EnsemblMetazoa"/>
        </authorList>
    </citation>
    <scope>IDENTIFICATION</scope>
    <source>
        <strain evidence="3">05x7-T-G4-1.051#20</strain>
    </source>
</reference>
<feature type="transmembrane region" description="Helical" evidence="2">
    <location>
        <begin position="124"/>
        <end position="148"/>
    </location>
</feature>
<organism evidence="3 4">
    <name type="scientific">Magallana gigas</name>
    <name type="common">Pacific oyster</name>
    <name type="synonym">Crassostrea gigas</name>
    <dbReference type="NCBI Taxonomy" id="29159"/>
    <lineage>
        <taxon>Eukaryota</taxon>
        <taxon>Metazoa</taxon>
        <taxon>Spiralia</taxon>
        <taxon>Lophotrochozoa</taxon>
        <taxon>Mollusca</taxon>
        <taxon>Bivalvia</taxon>
        <taxon>Autobranchia</taxon>
        <taxon>Pteriomorphia</taxon>
        <taxon>Ostreida</taxon>
        <taxon>Ostreoidea</taxon>
        <taxon>Ostreidae</taxon>
        <taxon>Magallana</taxon>
    </lineage>
</organism>
<feature type="transmembrane region" description="Helical" evidence="2">
    <location>
        <begin position="12"/>
        <end position="31"/>
    </location>
</feature>
<feature type="region of interest" description="Disordered" evidence="1">
    <location>
        <begin position="156"/>
        <end position="177"/>
    </location>
</feature>
<accession>A0A8W8LXS8</accession>
<keyword evidence="2" id="KW-0812">Transmembrane</keyword>
<dbReference type="Proteomes" id="UP000005408">
    <property type="component" value="Unassembled WGS sequence"/>
</dbReference>
<feature type="region of interest" description="Disordered" evidence="1">
    <location>
        <begin position="208"/>
        <end position="236"/>
    </location>
</feature>
<evidence type="ECO:0000256" key="1">
    <source>
        <dbReference type="SAM" id="MobiDB-lite"/>
    </source>
</evidence>
<evidence type="ECO:0000313" key="3">
    <source>
        <dbReference type="EnsemblMetazoa" id="G30313.1:cds"/>
    </source>
</evidence>
<keyword evidence="2" id="KW-1133">Transmembrane helix</keyword>
<feature type="compositionally biased region" description="Basic and acidic residues" evidence="1">
    <location>
        <begin position="208"/>
        <end position="232"/>
    </location>
</feature>
<name>A0A8W8LXS8_MAGGI</name>
<dbReference type="EnsemblMetazoa" id="G30313.1">
    <property type="protein sequence ID" value="G30313.1:cds"/>
    <property type="gene ID" value="G30313"/>
</dbReference>
<proteinExistence type="predicted"/>
<evidence type="ECO:0000256" key="2">
    <source>
        <dbReference type="SAM" id="Phobius"/>
    </source>
</evidence>
<dbReference type="AlphaFoldDB" id="A0A8W8LXS8"/>
<evidence type="ECO:0000313" key="4">
    <source>
        <dbReference type="Proteomes" id="UP000005408"/>
    </source>
</evidence>
<protein>
    <submittedName>
        <fullName evidence="3">Uncharacterized protein</fullName>
    </submittedName>
</protein>
<sequence length="253" mass="28483">MRSGIFCQLKDIIAMIYIASILWMILALTFAKNENNYNDKEGEHMKNTYSTMHMKEMRKTKLPVTSKSHATDKAVYSSSTMGKPSSLSQTTLSQESLTKAIDSGTIKPMEKTCLNTLQDSNIKYGIVLGAGSGGFLVGIILTSLIFICKRKRCQRDESMTENKNKQTHVNDTARRTQAAGGYSDIRIETLNEDQAGVYNHLREIEVQKNKDDTYDHAKPQHGHETTGSKYDKAVPQITIEEKKPDDYFVLEKS</sequence>
<keyword evidence="4" id="KW-1185">Reference proteome</keyword>